<keyword evidence="2" id="KW-0964">Secreted</keyword>
<keyword evidence="7" id="KW-0624">Polysaccharide degradation</keyword>
<dbReference type="InterPro" id="IPR010126">
    <property type="entry name" value="Esterase_phb"/>
</dbReference>
<dbReference type="InterPro" id="IPR029058">
    <property type="entry name" value="AB_hydrolase_fold"/>
</dbReference>
<dbReference type="InterPro" id="IPR043595">
    <property type="entry name" value="FaeB/C/D"/>
</dbReference>
<proteinExistence type="predicted"/>
<dbReference type="PANTHER" id="PTHR38050">
    <property type="match status" value="1"/>
</dbReference>
<evidence type="ECO:0000256" key="2">
    <source>
        <dbReference type="ARBA" id="ARBA00022525"/>
    </source>
</evidence>
<evidence type="ECO:0000256" key="1">
    <source>
        <dbReference type="ARBA" id="ARBA00004613"/>
    </source>
</evidence>
<organism evidence="8">
    <name type="scientific">marine metagenome</name>
    <dbReference type="NCBI Taxonomy" id="408172"/>
    <lineage>
        <taxon>unclassified sequences</taxon>
        <taxon>metagenomes</taxon>
        <taxon>ecological metagenomes</taxon>
    </lineage>
</organism>
<accession>A0A381TJR7</accession>
<gene>
    <name evidence="8" type="ORF">METZ01_LOCUS67077</name>
</gene>
<dbReference type="PANTHER" id="PTHR38050:SF2">
    <property type="entry name" value="FERULOYL ESTERASE C-RELATED"/>
    <property type="match status" value="1"/>
</dbReference>
<evidence type="ECO:0000256" key="3">
    <source>
        <dbReference type="ARBA" id="ARBA00022651"/>
    </source>
</evidence>
<keyword evidence="5" id="KW-0378">Hydrolase</keyword>
<feature type="non-terminal residue" evidence="8">
    <location>
        <position position="283"/>
    </location>
</feature>
<evidence type="ECO:0000256" key="4">
    <source>
        <dbReference type="ARBA" id="ARBA00022729"/>
    </source>
</evidence>
<dbReference type="Pfam" id="PF10503">
    <property type="entry name" value="Esterase_PHB"/>
    <property type="match status" value="1"/>
</dbReference>
<dbReference type="GO" id="GO:0005576">
    <property type="term" value="C:extracellular region"/>
    <property type="evidence" value="ECO:0007669"/>
    <property type="project" value="UniProtKB-SubCell"/>
</dbReference>
<reference evidence="8" key="1">
    <citation type="submission" date="2018-05" db="EMBL/GenBank/DDBJ databases">
        <authorList>
            <person name="Lanie J.A."/>
            <person name="Ng W.-L."/>
            <person name="Kazmierczak K.M."/>
            <person name="Andrzejewski T.M."/>
            <person name="Davidsen T.M."/>
            <person name="Wayne K.J."/>
            <person name="Tettelin H."/>
            <person name="Glass J.I."/>
            <person name="Rusch D."/>
            <person name="Podicherti R."/>
            <person name="Tsui H.-C.T."/>
            <person name="Winkler M.E."/>
        </authorList>
    </citation>
    <scope>NUCLEOTIDE SEQUENCE</scope>
</reference>
<evidence type="ECO:0000313" key="8">
    <source>
        <dbReference type="EMBL" id="SVA14223.1"/>
    </source>
</evidence>
<dbReference type="AlphaFoldDB" id="A0A381TJR7"/>
<keyword evidence="3" id="KW-0858">Xylan degradation</keyword>
<dbReference type="GO" id="GO:0045493">
    <property type="term" value="P:xylan catabolic process"/>
    <property type="evidence" value="ECO:0007669"/>
    <property type="project" value="UniProtKB-KW"/>
</dbReference>
<name>A0A381TJR7_9ZZZZ</name>
<sequence>MKYFLFLLLFPLPFVLAQPELHQFSHGGLNREYYLYLPDSMEVDSPLLFVFHGYSGSASGIMNYSGLNQIADENGFAVCYPQGLIDDWDYSFWNVGYDWHVDETVDDVGFIISLTQYLQAEYSLSTDNIFSTGMSNGGDMSYLLACEASEIFRAIAPVAGCMMTWIYDSCVPVNPVPVFEIHGTDDDVTWWEGADEIFNDGWGPWESVDTTFNFWTQLNGCTGSTIDTLPDINTSDGSYVISHKNTNGVNNNEVWLYEVVNGGHDWPGAYGNMDINSSEEIWN</sequence>
<dbReference type="EMBL" id="UINC01004425">
    <property type="protein sequence ID" value="SVA14223.1"/>
    <property type="molecule type" value="Genomic_DNA"/>
</dbReference>
<evidence type="ECO:0000256" key="5">
    <source>
        <dbReference type="ARBA" id="ARBA00022801"/>
    </source>
</evidence>
<evidence type="ECO:0008006" key="9">
    <source>
        <dbReference type="Google" id="ProtNLM"/>
    </source>
</evidence>
<dbReference type="SUPFAM" id="SSF53474">
    <property type="entry name" value="alpha/beta-Hydrolases"/>
    <property type="match status" value="1"/>
</dbReference>
<protein>
    <recommendedName>
        <fullName evidence="9">Esterase</fullName>
    </recommendedName>
</protein>
<keyword evidence="6" id="KW-0119">Carbohydrate metabolism</keyword>
<dbReference type="GO" id="GO:0030600">
    <property type="term" value="F:feruloyl esterase activity"/>
    <property type="evidence" value="ECO:0007669"/>
    <property type="project" value="InterPro"/>
</dbReference>
<evidence type="ECO:0000256" key="6">
    <source>
        <dbReference type="ARBA" id="ARBA00023277"/>
    </source>
</evidence>
<keyword evidence="4" id="KW-0732">Signal</keyword>
<dbReference type="Gene3D" id="3.40.50.1820">
    <property type="entry name" value="alpha/beta hydrolase"/>
    <property type="match status" value="1"/>
</dbReference>
<comment type="subcellular location">
    <subcellularLocation>
        <location evidence="1">Secreted</location>
    </subcellularLocation>
</comment>
<evidence type="ECO:0000256" key="7">
    <source>
        <dbReference type="ARBA" id="ARBA00023326"/>
    </source>
</evidence>